<evidence type="ECO:0008006" key="3">
    <source>
        <dbReference type="Google" id="ProtNLM"/>
    </source>
</evidence>
<reference evidence="1 2" key="1">
    <citation type="submission" date="2019-06" db="EMBL/GenBank/DDBJ databases">
        <title>A novel bacterium of genus Pontibacter, isolated from marine sediment.</title>
        <authorList>
            <person name="Huang H."/>
            <person name="Mo K."/>
            <person name="Hu Y."/>
        </authorList>
    </citation>
    <scope>NUCLEOTIDE SEQUENCE [LARGE SCALE GENOMIC DNA]</scope>
    <source>
        <strain evidence="1 2">HB172049</strain>
    </source>
</reference>
<evidence type="ECO:0000313" key="2">
    <source>
        <dbReference type="Proteomes" id="UP000316727"/>
    </source>
</evidence>
<comment type="caution">
    <text evidence="1">The sequence shown here is derived from an EMBL/GenBank/DDBJ whole genome shotgun (WGS) entry which is preliminary data.</text>
</comment>
<dbReference type="AlphaFoldDB" id="A0A501W0C7"/>
<dbReference type="NCBIfam" id="NF047539">
    <property type="entry name" value="XAC2610_fam"/>
    <property type="match status" value="1"/>
</dbReference>
<dbReference type="RefSeq" id="WP_140623980.1">
    <property type="nucleotide sequence ID" value="NZ_VFRQ01000017.1"/>
</dbReference>
<dbReference type="InterPro" id="IPR058087">
    <property type="entry name" value="XAC2610_dom"/>
</dbReference>
<dbReference type="OrthoDB" id="1391917at2"/>
<dbReference type="Proteomes" id="UP000316727">
    <property type="component" value="Unassembled WGS sequence"/>
</dbReference>
<evidence type="ECO:0000313" key="1">
    <source>
        <dbReference type="EMBL" id="TPE40651.1"/>
    </source>
</evidence>
<keyword evidence="2" id="KW-1185">Reference proteome</keyword>
<sequence length="185" mass="21139">MKTILTFVLIILTWNLGFSQAAKLDSTWAVGQHTYRLTLELDENSNKDLNTSMTLFRDDEPILKDSVWSSMLEIEFRDIDRDGFHDLLVYQGSGARANETYNLFLFREENNSFQKVAGFNEWPNINTTEVKGVIAACILTGVAEYRFFKLNDSGELIDLNISVIDSLLNGKAYKRGLRKAKKKVE</sequence>
<organism evidence="1 2">
    <name type="scientific">Pontibacter mangrovi</name>
    <dbReference type="NCBI Taxonomy" id="2589816"/>
    <lineage>
        <taxon>Bacteria</taxon>
        <taxon>Pseudomonadati</taxon>
        <taxon>Bacteroidota</taxon>
        <taxon>Cytophagia</taxon>
        <taxon>Cytophagales</taxon>
        <taxon>Hymenobacteraceae</taxon>
        <taxon>Pontibacter</taxon>
    </lineage>
</organism>
<proteinExistence type="predicted"/>
<dbReference type="EMBL" id="VFRQ01000017">
    <property type="protein sequence ID" value="TPE40651.1"/>
    <property type="molecule type" value="Genomic_DNA"/>
</dbReference>
<gene>
    <name evidence="1" type="ORF">FJM65_20145</name>
</gene>
<name>A0A501W0C7_9BACT</name>
<accession>A0A501W0C7</accession>
<protein>
    <recommendedName>
        <fullName evidence="3">VCBS repeat-containing protein</fullName>
    </recommendedName>
</protein>